<evidence type="ECO:0000256" key="1">
    <source>
        <dbReference type="ARBA" id="ARBA00001973"/>
    </source>
</evidence>
<dbReference type="InterPro" id="IPR049892">
    <property type="entry name" value="AA9"/>
</dbReference>
<proteinExistence type="predicted"/>
<dbReference type="HOGENOM" id="CLU_031730_1_3_1"/>
<accession>A0A0D1YEB1</accession>
<dbReference type="GeneID" id="27317218"/>
<dbReference type="GO" id="GO:0005576">
    <property type="term" value="C:extracellular region"/>
    <property type="evidence" value="ECO:0007669"/>
    <property type="project" value="UniProtKB-SubCell"/>
</dbReference>
<dbReference type="OrthoDB" id="4849160at2759"/>
<dbReference type="PANTHER" id="PTHR33353">
    <property type="entry name" value="PUTATIVE (AFU_ORTHOLOGUE AFUA_1G12560)-RELATED"/>
    <property type="match status" value="1"/>
</dbReference>
<dbReference type="Pfam" id="PF03443">
    <property type="entry name" value="AA9"/>
    <property type="match status" value="1"/>
</dbReference>
<keyword evidence="3" id="KW-0964">Secreted</keyword>
<organism evidence="7 8">
    <name type="scientific">Verruconis gallopava</name>
    <dbReference type="NCBI Taxonomy" id="253628"/>
    <lineage>
        <taxon>Eukaryota</taxon>
        <taxon>Fungi</taxon>
        <taxon>Dikarya</taxon>
        <taxon>Ascomycota</taxon>
        <taxon>Pezizomycotina</taxon>
        <taxon>Dothideomycetes</taxon>
        <taxon>Pleosporomycetidae</taxon>
        <taxon>Venturiales</taxon>
        <taxon>Sympoventuriaceae</taxon>
        <taxon>Verruconis</taxon>
    </lineage>
</organism>
<dbReference type="CDD" id="cd21175">
    <property type="entry name" value="LPMO_AA9"/>
    <property type="match status" value="1"/>
</dbReference>
<sequence length="311" mass="31873">MKTIAASILAGLAANVAAHGIVTKITIGTKTYQGYDPNFQYMPTPPAVIGWTAPLTQDRGPVDGNKLNDPDIICQRGATNAGTISAPVAAGDSVSLQWTPWPESHHGPVLDYLADCGGDCSTVDKTTLKFFKIDGVGMTSTAGSPPNFADDDMIKNNNTWTVKIPSDIAPGNYVLRHETIALHQAQAVGGSQPYPQCINLQITGSGTAKPDGVLGTELYKATDPGIQFNIYTTFTNTNQYPVPGPTLYSGAAGAGGVSAPAATASSVAAASSAAAPAGTTTKASAVSSSTPAATGGAGCKVKRWHAKDFSM</sequence>
<protein>
    <recommendedName>
        <fullName evidence="6">Auxiliary Activity family 9 catalytic domain-containing protein</fullName>
    </recommendedName>
</protein>
<evidence type="ECO:0000256" key="2">
    <source>
        <dbReference type="ARBA" id="ARBA00004613"/>
    </source>
</evidence>
<evidence type="ECO:0000256" key="3">
    <source>
        <dbReference type="ARBA" id="ARBA00022525"/>
    </source>
</evidence>
<evidence type="ECO:0000256" key="5">
    <source>
        <dbReference type="SAM" id="SignalP"/>
    </source>
</evidence>
<dbReference type="Gene3D" id="2.70.50.70">
    <property type="match status" value="1"/>
</dbReference>
<evidence type="ECO:0000259" key="6">
    <source>
        <dbReference type="Pfam" id="PF03443"/>
    </source>
</evidence>
<feature type="signal peptide" evidence="5">
    <location>
        <begin position="1"/>
        <end position="18"/>
    </location>
</feature>
<dbReference type="VEuPathDB" id="FungiDB:PV09_09245"/>
<feature type="chain" id="PRO_5002251868" description="Auxiliary Activity family 9 catalytic domain-containing protein" evidence="5">
    <location>
        <begin position="19"/>
        <end position="311"/>
    </location>
</feature>
<dbReference type="PANTHER" id="PTHR33353:SF34">
    <property type="entry name" value="ENDO-BETA-1,4-GLUCANASE D"/>
    <property type="match status" value="1"/>
</dbReference>
<gene>
    <name evidence="7" type="ORF">PV09_09245</name>
</gene>
<name>A0A0D1YEB1_9PEZI</name>
<dbReference type="InterPro" id="IPR005103">
    <property type="entry name" value="AA9_LPMO"/>
</dbReference>
<reference evidence="7 8" key="1">
    <citation type="submission" date="2015-01" db="EMBL/GenBank/DDBJ databases">
        <title>The Genome Sequence of Ochroconis gallopava CBS43764.</title>
        <authorList>
            <consortium name="The Broad Institute Genomics Platform"/>
            <person name="Cuomo C."/>
            <person name="de Hoog S."/>
            <person name="Gorbushina A."/>
            <person name="Stielow B."/>
            <person name="Teixiera M."/>
            <person name="Abouelleil A."/>
            <person name="Chapman S.B."/>
            <person name="Priest M."/>
            <person name="Young S.K."/>
            <person name="Wortman J."/>
            <person name="Nusbaum C."/>
            <person name="Birren B."/>
        </authorList>
    </citation>
    <scope>NUCLEOTIDE SEQUENCE [LARGE SCALE GENOMIC DNA]</scope>
    <source>
        <strain evidence="7 8">CBS 43764</strain>
    </source>
</reference>
<evidence type="ECO:0000313" key="7">
    <source>
        <dbReference type="EMBL" id="KIV99016.1"/>
    </source>
</evidence>
<dbReference type="InParanoid" id="A0A0D1YEB1"/>
<keyword evidence="4" id="KW-1015">Disulfide bond</keyword>
<dbReference type="EMBL" id="KN847587">
    <property type="protein sequence ID" value="KIV99016.1"/>
    <property type="molecule type" value="Genomic_DNA"/>
</dbReference>
<dbReference type="RefSeq" id="XP_016208886.1">
    <property type="nucleotide sequence ID" value="XM_016363272.1"/>
</dbReference>
<comment type="subcellular location">
    <subcellularLocation>
        <location evidence="2">Secreted</location>
    </subcellularLocation>
</comment>
<keyword evidence="8" id="KW-1185">Reference proteome</keyword>
<feature type="domain" description="Auxiliary Activity family 9 catalytic" evidence="6">
    <location>
        <begin position="19"/>
        <end position="240"/>
    </location>
</feature>
<evidence type="ECO:0000256" key="4">
    <source>
        <dbReference type="ARBA" id="ARBA00023157"/>
    </source>
</evidence>
<dbReference type="AlphaFoldDB" id="A0A0D1YEB1"/>
<keyword evidence="5" id="KW-0732">Signal</keyword>
<comment type="cofactor">
    <cofactor evidence="1">
        <name>Cu(2+)</name>
        <dbReference type="ChEBI" id="CHEBI:29036"/>
    </cofactor>
</comment>
<dbReference type="Proteomes" id="UP000053259">
    <property type="component" value="Unassembled WGS sequence"/>
</dbReference>
<evidence type="ECO:0000313" key="8">
    <source>
        <dbReference type="Proteomes" id="UP000053259"/>
    </source>
</evidence>
<dbReference type="STRING" id="253628.A0A0D1YEB1"/>